<dbReference type="Ensembl" id="ENSAPOT00000010308.1">
    <property type="protein sequence ID" value="ENSAPOP00000023819.1"/>
    <property type="gene ID" value="ENSAPOG00000005928.1"/>
</dbReference>
<reference evidence="1" key="1">
    <citation type="submission" date="2025-08" db="UniProtKB">
        <authorList>
            <consortium name="Ensembl"/>
        </authorList>
    </citation>
    <scope>IDENTIFICATION</scope>
</reference>
<dbReference type="GeneTree" id="ENSGT00950000182812"/>
<proteinExistence type="predicted"/>
<dbReference type="Proteomes" id="UP000257200">
    <property type="component" value="Unplaced"/>
</dbReference>
<dbReference type="PANTHER" id="PTHR45913:SF11">
    <property type="entry name" value="EPM2A-INTERACTING PROTEIN 1"/>
    <property type="match status" value="1"/>
</dbReference>
<evidence type="ECO:0000313" key="1">
    <source>
        <dbReference type="Ensembl" id="ENSAPOP00000023819.1"/>
    </source>
</evidence>
<evidence type="ECO:0008006" key="3">
    <source>
        <dbReference type="Google" id="ProtNLM"/>
    </source>
</evidence>
<evidence type="ECO:0000313" key="2">
    <source>
        <dbReference type="Proteomes" id="UP000257200"/>
    </source>
</evidence>
<reference evidence="1" key="2">
    <citation type="submission" date="2025-09" db="UniProtKB">
        <authorList>
            <consortium name="Ensembl"/>
        </authorList>
    </citation>
    <scope>IDENTIFICATION</scope>
</reference>
<dbReference type="GO" id="GO:0045725">
    <property type="term" value="P:positive regulation of glycogen biosynthetic process"/>
    <property type="evidence" value="ECO:0007669"/>
    <property type="project" value="TreeGrafter"/>
</dbReference>
<organism evidence="1 2">
    <name type="scientific">Acanthochromis polyacanthus</name>
    <name type="common">spiny chromis</name>
    <dbReference type="NCBI Taxonomy" id="80966"/>
    <lineage>
        <taxon>Eukaryota</taxon>
        <taxon>Metazoa</taxon>
        <taxon>Chordata</taxon>
        <taxon>Craniata</taxon>
        <taxon>Vertebrata</taxon>
        <taxon>Euteleostomi</taxon>
        <taxon>Actinopterygii</taxon>
        <taxon>Neopterygii</taxon>
        <taxon>Teleostei</taxon>
        <taxon>Neoteleostei</taxon>
        <taxon>Acanthomorphata</taxon>
        <taxon>Ovalentaria</taxon>
        <taxon>Pomacentridae</taxon>
        <taxon>Acanthochromis</taxon>
    </lineage>
</organism>
<sequence length="377" mass="43720">HLIKYLFVLQSEKLVCLLCYEMSVTKEYNLHLHFDTKHGAKYAKFSLQEKHPIVQELKDRLQKNDAAVKCILKQCMLQVCDQVCPNQIQTFKNVSLSRNTITDTVNWLFYKLLMKAQQHRYNTAILGQTTDGAPAMCGEKKQALYSSCKTSLITYHCFIHQKALCGRVLKLDDVMTAVMKTVNFLQAHGLNRCQFQLFMQEVEIGSWRHAIPNRSKVVEQMFDIITAFQHKLDLWKSQIKQDNLAHFPVCQMNEFDQCFSDFKGQHLGCIIFAHPFTTENCSQNFGCFYHLLPPGLMPQLWLLVAHVLCMFESTYLCKQMFSVMKLNKTKHRSHITNYDLHTISRIASAQDLIPDIDTLAMTKQCETSSQKYIGKYF</sequence>
<dbReference type="PANTHER" id="PTHR45913">
    <property type="entry name" value="EPM2A-INTERACTING PROTEIN 1"/>
    <property type="match status" value="1"/>
</dbReference>
<accession>A0A3Q1G4L5</accession>
<dbReference type="AlphaFoldDB" id="A0A3Q1G4L5"/>
<keyword evidence="2" id="KW-1185">Reference proteome</keyword>
<protein>
    <recommendedName>
        <fullName evidence="3">DUF4371 domain-containing protein</fullName>
    </recommendedName>
</protein>
<name>A0A3Q1G4L5_9TELE</name>